<sequence>MNVDRKEIFGEIELRMASPIPAKPNNLSILLGHPRRRESTSNFIRIAKFYLEVLNFIVVGRLHPCLLKPDLARSRVLMQKPRKVAKTRSLFDRLRGKARLSRDTSVESALSATQHVPPMVEGFSNSLNSGKLSNFLVWFYYFDLVELPESPAQWYKPIPSMEMRSWIALGEYIHSQPDIGLDLIILDSICDRMHLQNAMVHGCLIQLADPEKMAWTQLATALRHAKQERKTQIGTLNLVWSHLRDIQRLLIQLKPIQTPSLRIGIH</sequence>
<evidence type="ECO:0000313" key="1">
    <source>
        <dbReference type="EMBL" id="ORX96290.1"/>
    </source>
</evidence>
<organism evidence="1 2">
    <name type="scientific">Clohesyomyces aquaticus</name>
    <dbReference type="NCBI Taxonomy" id="1231657"/>
    <lineage>
        <taxon>Eukaryota</taxon>
        <taxon>Fungi</taxon>
        <taxon>Dikarya</taxon>
        <taxon>Ascomycota</taxon>
        <taxon>Pezizomycotina</taxon>
        <taxon>Dothideomycetes</taxon>
        <taxon>Pleosporomycetidae</taxon>
        <taxon>Pleosporales</taxon>
        <taxon>Lindgomycetaceae</taxon>
        <taxon>Clohesyomyces</taxon>
    </lineage>
</organism>
<keyword evidence="2" id="KW-1185">Reference proteome</keyword>
<accession>A0A1Y1YE33</accession>
<dbReference type="AlphaFoldDB" id="A0A1Y1YE33"/>
<name>A0A1Y1YE33_9PLEO</name>
<protein>
    <submittedName>
        <fullName evidence="1">Uncharacterized protein</fullName>
    </submittedName>
</protein>
<dbReference type="OrthoDB" id="3792038at2759"/>
<comment type="caution">
    <text evidence="1">The sequence shown here is derived from an EMBL/GenBank/DDBJ whole genome shotgun (WGS) entry which is preliminary data.</text>
</comment>
<dbReference type="Proteomes" id="UP000193144">
    <property type="component" value="Unassembled WGS sequence"/>
</dbReference>
<gene>
    <name evidence="1" type="ORF">BCR34DRAFT_184420</name>
</gene>
<proteinExistence type="predicted"/>
<evidence type="ECO:0000313" key="2">
    <source>
        <dbReference type="Proteomes" id="UP000193144"/>
    </source>
</evidence>
<reference evidence="1 2" key="1">
    <citation type="submission" date="2016-07" db="EMBL/GenBank/DDBJ databases">
        <title>Pervasive Adenine N6-methylation of Active Genes in Fungi.</title>
        <authorList>
            <consortium name="DOE Joint Genome Institute"/>
            <person name="Mondo S.J."/>
            <person name="Dannebaum R.O."/>
            <person name="Kuo R.C."/>
            <person name="Labutti K."/>
            <person name="Haridas S."/>
            <person name="Kuo A."/>
            <person name="Salamov A."/>
            <person name="Ahrendt S.R."/>
            <person name="Lipzen A."/>
            <person name="Sullivan W."/>
            <person name="Andreopoulos W.B."/>
            <person name="Clum A."/>
            <person name="Lindquist E."/>
            <person name="Daum C."/>
            <person name="Ramamoorthy G.K."/>
            <person name="Gryganskyi A."/>
            <person name="Culley D."/>
            <person name="Magnuson J.K."/>
            <person name="James T.Y."/>
            <person name="O'Malley M.A."/>
            <person name="Stajich J.E."/>
            <person name="Spatafora J.W."/>
            <person name="Visel A."/>
            <person name="Grigoriev I.V."/>
        </authorList>
    </citation>
    <scope>NUCLEOTIDE SEQUENCE [LARGE SCALE GENOMIC DNA]</scope>
    <source>
        <strain evidence="1 2">CBS 115471</strain>
    </source>
</reference>
<dbReference type="EMBL" id="MCFA01000260">
    <property type="protein sequence ID" value="ORX96290.1"/>
    <property type="molecule type" value="Genomic_DNA"/>
</dbReference>